<dbReference type="InterPro" id="IPR034741">
    <property type="entry name" value="Terpene_cyclase-like_1_C"/>
</dbReference>
<dbReference type="PANTHER" id="PTHR31225">
    <property type="entry name" value="OS04G0344100 PROTEIN-RELATED"/>
    <property type="match status" value="1"/>
</dbReference>
<dbReference type="InterPro" id="IPR050148">
    <property type="entry name" value="Terpene_synthase-like"/>
</dbReference>
<dbReference type="InterPro" id="IPR005630">
    <property type="entry name" value="Terpene_synthase_metal-bd"/>
</dbReference>
<sequence>MQMSERRSGGYLPTVWDPELIQSFTPLCTYESDGHRLEELKHATQLLFKSPTRPGEKLDMINKMQRLDVAKHFKKEIKEFLTHLDPNTPTDLFTVALQFRLLRHYGFSVGSDVFNKFMNSDGKFKECLSEDAAGLLSLYEASHLVVHEEDVLDEAKAFSTKHLKLALDKLELEKDLAQQIKESLEVPLNWRLPRMEARNFINIYQRDENKKLALLELAKLDFNLLQSVYLQELKELAEWWKGLKMKDKLPFARDRMVESYFWAMGSVPDPKFSKCRRNMTKYASLVTMLDDVYDIYGSKDELHKYTTAVKRWDLEAIVELPEYMKVCYKGMYNHVNEMLEDALNTLGLDILPYIKDQWMCYVQSLHVEAEWYYGEYMPTTLDEYLKNAWISIGIPVGLAYIFLAMLEDSNSLNQCELQLFEQWSSSDLFYLPSLITRLLDDLSISTSEVEMERGEAINSIQCYMIQEGVSEEEARDHIKDLISDLWKKLNKSVAHSSLPTGFAEAALAMVRCVHGMYQFGDWFGIQSKANKDCQNSLLFNGV</sequence>
<dbReference type="InterPro" id="IPR008930">
    <property type="entry name" value="Terpenoid_cyclase/PrenylTrfase"/>
</dbReference>
<comment type="cofactor">
    <cofactor evidence="1">
        <name>Mg(2+)</name>
        <dbReference type="ChEBI" id="CHEBI:18420"/>
    </cofactor>
</comment>
<dbReference type="AlphaFoldDB" id="A0A5D2WHF6"/>
<dbReference type="Proteomes" id="UP000323597">
    <property type="component" value="Chromosome A13"/>
</dbReference>
<evidence type="ECO:0000256" key="3">
    <source>
        <dbReference type="ARBA" id="ARBA00013103"/>
    </source>
</evidence>
<comment type="function">
    <text evidence="2">Responsible for the cyclization of trans,trans-farnesyl diphosphate (FPP) to (+)-delta cadinene.</text>
</comment>
<keyword evidence="4" id="KW-0479">Metal-binding</keyword>
<gene>
    <name evidence="9" type="ORF">E1A91_A13G143200v1</name>
</gene>
<organism evidence="9 10">
    <name type="scientific">Gossypium mustelinum</name>
    <name type="common">Cotton</name>
    <name type="synonym">Gossypium caicoense</name>
    <dbReference type="NCBI Taxonomy" id="34275"/>
    <lineage>
        <taxon>Eukaryota</taxon>
        <taxon>Viridiplantae</taxon>
        <taxon>Streptophyta</taxon>
        <taxon>Embryophyta</taxon>
        <taxon>Tracheophyta</taxon>
        <taxon>Spermatophyta</taxon>
        <taxon>Magnoliopsida</taxon>
        <taxon>eudicotyledons</taxon>
        <taxon>Gunneridae</taxon>
        <taxon>Pentapetalae</taxon>
        <taxon>rosids</taxon>
        <taxon>malvids</taxon>
        <taxon>Malvales</taxon>
        <taxon>Malvaceae</taxon>
        <taxon>Malvoideae</taxon>
        <taxon>Gossypium</taxon>
    </lineage>
</organism>
<keyword evidence="6" id="KW-0456">Lyase</keyword>
<dbReference type="InterPro" id="IPR036965">
    <property type="entry name" value="Terpene_synth_N_sf"/>
</dbReference>
<dbReference type="SFLD" id="SFLDS00005">
    <property type="entry name" value="Isoprenoid_Synthase_Type_I"/>
    <property type="match status" value="1"/>
</dbReference>
<evidence type="ECO:0000313" key="9">
    <source>
        <dbReference type="EMBL" id="TYJ01285.1"/>
    </source>
</evidence>
<reference evidence="9 10" key="1">
    <citation type="submission" date="2019-07" db="EMBL/GenBank/DDBJ databases">
        <title>WGS assembly of Gossypium mustelinum.</title>
        <authorList>
            <person name="Chen Z.J."/>
            <person name="Sreedasyam A."/>
            <person name="Ando A."/>
            <person name="Song Q."/>
            <person name="De L."/>
            <person name="Hulse-Kemp A."/>
            <person name="Ding M."/>
            <person name="Ye W."/>
            <person name="Kirkbride R."/>
            <person name="Jenkins J."/>
            <person name="Plott C."/>
            <person name="Lovell J."/>
            <person name="Lin Y.-M."/>
            <person name="Vaughn R."/>
            <person name="Liu B."/>
            <person name="Li W."/>
            <person name="Simpson S."/>
            <person name="Scheffler B."/>
            <person name="Saski C."/>
            <person name="Grover C."/>
            <person name="Hu G."/>
            <person name="Conover J."/>
            <person name="Carlson J."/>
            <person name="Shu S."/>
            <person name="Boston L."/>
            <person name="Williams M."/>
            <person name="Peterson D."/>
            <person name="Mcgee K."/>
            <person name="Jones D."/>
            <person name="Wendel J."/>
            <person name="Stelly D."/>
            <person name="Grimwood J."/>
            <person name="Schmutz J."/>
        </authorList>
    </citation>
    <scope>NUCLEOTIDE SEQUENCE [LARGE SCALE GENOMIC DNA]</scope>
    <source>
        <strain evidence="9">1408120.09</strain>
    </source>
</reference>
<evidence type="ECO:0000256" key="4">
    <source>
        <dbReference type="ARBA" id="ARBA00022723"/>
    </source>
</evidence>
<dbReference type="SUPFAM" id="SSF48239">
    <property type="entry name" value="Terpenoid cyclases/Protein prenyltransferases"/>
    <property type="match status" value="1"/>
</dbReference>
<dbReference type="SUPFAM" id="SSF48576">
    <property type="entry name" value="Terpenoid synthases"/>
    <property type="match status" value="1"/>
</dbReference>
<dbReference type="InterPro" id="IPR044814">
    <property type="entry name" value="Terpene_cyclase_plant_C1"/>
</dbReference>
<dbReference type="FunFam" id="1.10.600.10:FF:000007">
    <property type="entry name" value="Isoprene synthase, chloroplastic"/>
    <property type="match status" value="1"/>
</dbReference>
<dbReference type="GO" id="GO:0047461">
    <property type="term" value="F:(+)-delta-cadinene synthase activity"/>
    <property type="evidence" value="ECO:0007669"/>
    <property type="project" value="UniProtKB-EC"/>
</dbReference>
<keyword evidence="10" id="KW-1185">Reference proteome</keyword>
<dbReference type="Pfam" id="PF01397">
    <property type="entry name" value="Terpene_synth"/>
    <property type="match status" value="1"/>
</dbReference>
<dbReference type="Gene3D" id="1.10.600.10">
    <property type="entry name" value="Farnesyl Diphosphate Synthase"/>
    <property type="match status" value="1"/>
</dbReference>
<dbReference type="EC" id="4.2.3.13" evidence="3"/>
<dbReference type="EMBL" id="CM017648">
    <property type="protein sequence ID" value="TYJ01285.1"/>
    <property type="molecule type" value="Genomic_DNA"/>
</dbReference>
<name>A0A5D2WHF6_GOSMU</name>
<dbReference type="FunFam" id="1.50.10.130:FF:000001">
    <property type="entry name" value="Isoprene synthase, chloroplastic"/>
    <property type="match status" value="1"/>
</dbReference>
<evidence type="ECO:0000256" key="1">
    <source>
        <dbReference type="ARBA" id="ARBA00001946"/>
    </source>
</evidence>
<proteinExistence type="predicted"/>
<evidence type="ECO:0000259" key="8">
    <source>
        <dbReference type="Pfam" id="PF03936"/>
    </source>
</evidence>
<evidence type="ECO:0000256" key="5">
    <source>
        <dbReference type="ARBA" id="ARBA00022842"/>
    </source>
</evidence>
<accession>A0A5D2WHF6</accession>
<feature type="domain" description="Terpene synthase metal-binding" evidence="8">
    <location>
        <begin position="242"/>
        <end position="488"/>
    </location>
</feature>
<evidence type="ECO:0000256" key="6">
    <source>
        <dbReference type="ARBA" id="ARBA00023239"/>
    </source>
</evidence>
<dbReference type="CDD" id="cd00684">
    <property type="entry name" value="Terpene_cyclase_plant_C1"/>
    <property type="match status" value="1"/>
</dbReference>
<dbReference type="GO" id="GO:0000287">
    <property type="term" value="F:magnesium ion binding"/>
    <property type="evidence" value="ECO:0007669"/>
    <property type="project" value="InterPro"/>
</dbReference>
<keyword evidence="5" id="KW-0460">Magnesium</keyword>
<evidence type="ECO:0000259" key="7">
    <source>
        <dbReference type="Pfam" id="PF01397"/>
    </source>
</evidence>
<evidence type="ECO:0000313" key="10">
    <source>
        <dbReference type="Proteomes" id="UP000323597"/>
    </source>
</evidence>
<dbReference type="InterPro" id="IPR001906">
    <property type="entry name" value="Terpene_synth_N"/>
</dbReference>
<protein>
    <recommendedName>
        <fullName evidence="3">(+)-delta-cadinene synthase</fullName>
        <ecNumber evidence="3">4.2.3.13</ecNumber>
    </recommendedName>
</protein>
<feature type="domain" description="Terpene synthase N-terminal" evidence="7">
    <location>
        <begin position="35"/>
        <end position="184"/>
    </location>
</feature>
<evidence type="ECO:0000256" key="2">
    <source>
        <dbReference type="ARBA" id="ARBA00002383"/>
    </source>
</evidence>
<dbReference type="Pfam" id="PF03936">
    <property type="entry name" value="Terpene_synth_C"/>
    <property type="match status" value="1"/>
</dbReference>
<dbReference type="Gene3D" id="1.50.10.130">
    <property type="entry name" value="Terpene synthase, N-terminal domain"/>
    <property type="match status" value="1"/>
</dbReference>
<dbReference type="InterPro" id="IPR008949">
    <property type="entry name" value="Isoprenoid_synthase_dom_sf"/>
</dbReference>
<dbReference type="PANTHER" id="PTHR31225:SF218">
    <property type="entry name" value="GERANIOL SYNTHASE, CHLOROPLASTIC-LIKE"/>
    <property type="match status" value="1"/>
</dbReference>
<dbReference type="SFLD" id="SFLDG01019">
    <property type="entry name" value="Terpene_Cyclase_Like_1_C_Termi"/>
    <property type="match status" value="1"/>
</dbReference>
<dbReference type="GO" id="GO:0016102">
    <property type="term" value="P:diterpenoid biosynthetic process"/>
    <property type="evidence" value="ECO:0007669"/>
    <property type="project" value="InterPro"/>
</dbReference>